<comment type="caution">
    <text evidence="1">The sequence shown here is derived from an EMBL/GenBank/DDBJ whole genome shotgun (WGS) entry which is preliminary data.</text>
</comment>
<reference evidence="1 2" key="1">
    <citation type="submission" date="2024-02" db="EMBL/GenBank/DDBJ databases">
        <title>De novo assembly and annotation of 12 fungi associated with fruit tree decline syndrome in Ontario, Canada.</title>
        <authorList>
            <person name="Sulman M."/>
            <person name="Ellouze W."/>
            <person name="Ilyukhin E."/>
        </authorList>
    </citation>
    <scope>NUCLEOTIDE SEQUENCE [LARGE SCALE GENOMIC DNA]</scope>
    <source>
        <strain evidence="1 2">FDS-637</strain>
    </source>
</reference>
<keyword evidence="2" id="KW-1185">Reference proteome</keyword>
<proteinExistence type="predicted"/>
<dbReference type="Proteomes" id="UP001430584">
    <property type="component" value="Unassembled WGS sequence"/>
</dbReference>
<organism evidence="1 2">
    <name type="scientific">Diplodia seriata</name>
    <dbReference type="NCBI Taxonomy" id="420778"/>
    <lineage>
        <taxon>Eukaryota</taxon>
        <taxon>Fungi</taxon>
        <taxon>Dikarya</taxon>
        <taxon>Ascomycota</taxon>
        <taxon>Pezizomycotina</taxon>
        <taxon>Dothideomycetes</taxon>
        <taxon>Dothideomycetes incertae sedis</taxon>
        <taxon>Botryosphaeriales</taxon>
        <taxon>Botryosphaeriaceae</taxon>
        <taxon>Diplodia</taxon>
    </lineage>
</organism>
<name>A0ABR3CN07_9PEZI</name>
<sequence>MGEPLELKRVVRRPLQPTVLTPSLALLDGFDDPFNTVRDDVDEAADGQEDDLPFVVMLWPVQQRNHFLVKRPICRLNNLAL</sequence>
<dbReference type="EMBL" id="JAJVCZ030000003">
    <property type="protein sequence ID" value="KAL0262018.1"/>
    <property type="molecule type" value="Genomic_DNA"/>
</dbReference>
<accession>A0ABR3CN07</accession>
<evidence type="ECO:0000313" key="2">
    <source>
        <dbReference type="Proteomes" id="UP001430584"/>
    </source>
</evidence>
<evidence type="ECO:0000313" key="1">
    <source>
        <dbReference type="EMBL" id="KAL0262018.1"/>
    </source>
</evidence>
<gene>
    <name evidence="1" type="ORF">SLS55_003453</name>
</gene>
<dbReference type="GeneID" id="92007538"/>
<protein>
    <submittedName>
        <fullName evidence="1">Uncharacterized protein</fullName>
    </submittedName>
</protein>
<dbReference type="RefSeq" id="XP_066635047.1">
    <property type="nucleotide sequence ID" value="XM_066774928.1"/>
</dbReference>